<feature type="domain" description="FMN-binding" evidence="1">
    <location>
        <begin position="91"/>
        <end position="171"/>
    </location>
</feature>
<name>A0A4R3YEK2_9PROT</name>
<organism evidence="2 3">
    <name type="scientific">Sulfurirhabdus autotrophica</name>
    <dbReference type="NCBI Taxonomy" id="1706046"/>
    <lineage>
        <taxon>Bacteria</taxon>
        <taxon>Pseudomonadati</taxon>
        <taxon>Pseudomonadota</taxon>
        <taxon>Betaproteobacteria</taxon>
        <taxon>Nitrosomonadales</taxon>
        <taxon>Sulfuricellaceae</taxon>
        <taxon>Sulfurirhabdus</taxon>
    </lineage>
</organism>
<dbReference type="Pfam" id="PF04205">
    <property type="entry name" value="FMN_bind"/>
    <property type="match status" value="1"/>
</dbReference>
<evidence type="ECO:0000313" key="3">
    <source>
        <dbReference type="Proteomes" id="UP000295367"/>
    </source>
</evidence>
<comment type="caution">
    <text evidence="2">The sequence shown here is derived from an EMBL/GenBank/DDBJ whole genome shotgun (WGS) entry which is preliminary data.</text>
</comment>
<dbReference type="EMBL" id="SMCO01000001">
    <property type="protein sequence ID" value="TCV90361.1"/>
    <property type="molecule type" value="Genomic_DNA"/>
</dbReference>
<evidence type="ECO:0000259" key="1">
    <source>
        <dbReference type="SMART" id="SM00900"/>
    </source>
</evidence>
<proteinExistence type="predicted"/>
<dbReference type="SMART" id="SM00900">
    <property type="entry name" value="FMN_bind"/>
    <property type="match status" value="1"/>
</dbReference>
<sequence length="177" mass="19981">MRKPARSALTMIVTICVLFFSLPVSALDRVIMEPEVFVANAFSNKPLVKTIWLTKNVESQVMTILGHAPTQLRQRYWSDGVKTLWILEEIGKEDLITAGFIVMDGKIDQAKVLVYRESRGMEIKYPAFLNQFKGLSNTSDNRLEHSVDGISGATLSVHAMERMARLALYYDQLSKAK</sequence>
<dbReference type="OrthoDB" id="9778782at2"/>
<gene>
    <name evidence="2" type="ORF">EDC63_101331</name>
</gene>
<reference evidence="2 3" key="1">
    <citation type="submission" date="2019-03" db="EMBL/GenBank/DDBJ databases">
        <title>Genomic Encyclopedia of Type Strains, Phase IV (KMG-IV): sequencing the most valuable type-strain genomes for metagenomic binning, comparative biology and taxonomic classification.</title>
        <authorList>
            <person name="Goeker M."/>
        </authorList>
    </citation>
    <scope>NUCLEOTIDE SEQUENCE [LARGE SCALE GENOMIC DNA]</scope>
    <source>
        <strain evidence="2 3">DSM 100309</strain>
    </source>
</reference>
<keyword evidence="3" id="KW-1185">Reference proteome</keyword>
<dbReference type="GO" id="GO:0010181">
    <property type="term" value="F:FMN binding"/>
    <property type="evidence" value="ECO:0007669"/>
    <property type="project" value="InterPro"/>
</dbReference>
<accession>A0A4R3YEK2</accession>
<dbReference type="Proteomes" id="UP000295367">
    <property type="component" value="Unassembled WGS sequence"/>
</dbReference>
<evidence type="ECO:0000313" key="2">
    <source>
        <dbReference type="EMBL" id="TCV90361.1"/>
    </source>
</evidence>
<protein>
    <submittedName>
        <fullName evidence="2">FMN-binding protein</fullName>
    </submittedName>
</protein>
<dbReference type="RefSeq" id="WP_124947691.1">
    <property type="nucleotide sequence ID" value="NZ_BHVT01000073.1"/>
</dbReference>
<dbReference type="InterPro" id="IPR007329">
    <property type="entry name" value="FMN-bd"/>
</dbReference>
<dbReference type="AlphaFoldDB" id="A0A4R3YEK2"/>
<dbReference type="GO" id="GO:0016020">
    <property type="term" value="C:membrane"/>
    <property type="evidence" value="ECO:0007669"/>
    <property type="project" value="InterPro"/>
</dbReference>